<gene>
    <name evidence="4" type="ORF">FHX81_0889</name>
</gene>
<keyword evidence="2" id="KW-0812">Transmembrane</keyword>
<evidence type="ECO:0000256" key="2">
    <source>
        <dbReference type="SAM" id="Phobius"/>
    </source>
</evidence>
<evidence type="ECO:0000313" key="5">
    <source>
        <dbReference type="Proteomes" id="UP000316628"/>
    </source>
</evidence>
<feature type="transmembrane region" description="Helical" evidence="2">
    <location>
        <begin position="128"/>
        <end position="147"/>
    </location>
</feature>
<feature type="region of interest" description="Disordered" evidence="1">
    <location>
        <begin position="68"/>
        <end position="100"/>
    </location>
</feature>
<dbReference type="Proteomes" id="UP000316628">
    <property type="component" value="Unassembled WGS sequence"/>
</dbReference>
<reference evidence="4 5" key="1">
    <citation type="submission" date="2019-06" db="EMBL/GenBank/DDBJ databases">
        <title>Sequencing the genomes of 1000 actinobacteria strains.</title>
        <authorList>
            <person name="Klenk H.-P."/>
        </authorList>
    </citation>
    <scope>NUCLEOTIDE SEQUENCE [LARGE SCALE GENOMIC DNA]</scope>
    <source>
        <strain evidence="4 5">DSM 45456</strain>
    </source>
</reference>
<feature type="transmembrane region" description="Helical" evidence="2">
    <location>
        <begin position="103"/>
        <end position="122"/>
    </location>
</feature>
<feature type="chain" id="PRO_5040998626" evidence="3">
    <location>
        <begin position="27"/>
        <end position="152"/>
    </location>
</feature>
<dbReference type="RefSeq" id="WP_246107625.1">
    <property type="nucleotide sequence ID" value="NZ_VFPP01000001.1"/>
</dbReference>
<evidence type="ECO:0000256" key="1">
    <source>
        <dbReference type="SAM" id="MobiDB-lite"/>
    </source>
</evidence>
<organism evidence="4 5">
    <name type="scientific">Saccharothrix saharensis</name>
    <dbReference type="NCBI Taxonomy" id="571190"/>
    <lineage>
        <taxon>Bacteria</taxon>
        <taxon>Bacillati</taxon>
        <taxon>Actinomycetota</taxon>
        <taxon>Actinomycetes</taxon>
        <taxon>Pseudonocardiales</taxon>
        <taxon>Pseudonocardiaceae</taxon>
        <taxon>Saccharothrix</taxon>
    </lineage>
</organism>
<keyword evidence="2" id="KW-0472">Membrane</keyword>
<name>A0A543J720_9PSEU</name>
<sequence length="152" mass="16142">MRWALWFSLVGLLLAAAARTPPVATALATGLVTAGYGARHRYRARLRHHHDRLRLRAIERRLEAEDPQFAARLRSPTDPRPGPPTAHRHVPAHPDRGRADRPTGWLTAAAVLGVLLTAIGLVGDPGLAVVGALIAVGGVGLLVLPAGRSGPR</sequence>
<dbReference type="InterPro" id="IPR021401">
    <property type="entry name" value="DUF3040"/>
</dbReference>
<accession>A0A543J720</accession>
<proteinExistence type="predicted"/>
<feature type="signal peptide" evidence="3">
    <location>
        <begin position="1"/>
        <end position="26"/>
    </location>
</feature>
<evidence type="ECO:0000256" key="3">
    <source>
        <dbReference type="SAM" id="SignalP"/>
    </source>
</evidence>
<dbReference type="Pfam" id="PF11239">
    <property type="entry name" value="DUF3040"/>
    <property type="match status" value="1"/>
</dbReference>
<comment type="caution">
    <text evidence="4">The sequence shown here is derived from an EMBL/GenBank/DDBJ whole genome shotgun (WGS) entry which is preliminary data.</text>
</comment>
<dbReference type="EMBL" id="VFPP01000001">
    <property type="protein sequence ID" value="TQM78617.1"/>
    <property type="molecule type" value="Genomic_DNA"/>
</dbReference>
<keyword evidence="5" id="KW-1185">Reference proteome</keyword>
<keyword evidence="2" id="KW-1133">Transmembrane helix</keyword>
<evidence type="ECO:0000313" key="4">
    <source>
        <dbReference type="EMBL" id="TQM78617.1"/>
    </source>
</evidence>
<dbReference type="AlphaFoldDB" id="A0A543J720"/>
<protein>
    <submittedName>
        <fullName evidence="4">DUF3040 family protein</fullName>
    </submittedName>
</protein>
<keyword evidence="3" id="KW-0732">Signal</keyword>